<accession>W6S8W8</accession>
<evidence type="ECO:0000256" key="2">
    <source>
        <dbReference type="ARBA" id="ARBA00023125"/>
    </source>
</evidence>
<evidence type="ECO:0000256" key="3">
    <source>
        <dbReference type="ARBA" id="ARBA00023163"/>
    </source>
</evidence>
<dbReference type="PANTHER" id="PTHR46796:SF14">
    <property type="entry name" value="TRANSCRIPTIONAL REGULATORY PROTEIN"/>
    <property type="match status" value="1"/>
</dbReference>
<reference evidence="5" key="1">
    <citation type="submission" date="2013-11" db="EMBL/GenBank/DDBJ databases">
        <title>Draft genome sequence of the broad-host-range Rhizobium sp. LPU83 strain, a member of the low-genetic diversity Oregon-like Rhizobium sp. group.</title>
        <authorList>
            <person name="Wibberg D."/>
            <person name="Puehler A."/>
            <person name="Schlueter A."/>
        </authorList>
    </citation>
    <scope>NUCLEOTIDE SEQUENCE [LARGE SCALE GENOMIC DNA]</scope>
    <source>
        <strain evidence="5">LPU83</strain>
        <plasmid evidence="5">pLPU83d</plasmid>
    </source>
</reference>
<sequence length="295" mass="32007">MKSPAKTDAFGCQLGKLDDDRQIAGRNINFYRKASDAISLGQVSTSASDRGYLIGLSLMGGHKRRIFSEHHATFYDFEENSIYLRNFAEDYKADLKGSFSFILMEISSADLERIAHGADVSGIPDLTDAIAKPDPVLGGLARAMFSIQERAVLTSPLLVDQLSAAIGIHLLQTYGNRPTPLSGRRLLLSASQEAKAKDYLATALPGEASIDHAADACGLSRVAFIRAFHLTTGQSPHDWLMNHRISKARTMLLVSKMALSDIATACGFADIAEFTRIFVKATGIAPGAFRRARLS</sequence>
<dbReference type="PANTHER" id="PTHR46796">
    <property type="entry name" value="HTH-TYPE TRANSCRIPTIONAL ACTIVATOR RHAS-RELATED"/>
    <property type="match status" value="1"/>
</dbReference>
<keyword evidence="6" id="KW-1185">Reference proteome</keyword>
<evidence type="ECO:0000313" key="6">
    <source>
        <dbReference type="Proteomes" id="UP000019443"/>
    </source>
</evidence>
<evidence type="ECO:0000259" key="4">
    <source>
        <dbReference type="PROSITE" id="PS01124"/>
    </source>
</evidence>
<dbReference type="SMART" id="SM00342">
    <property type="entry name" value="HTH_ARAC"/>
    <property type="match status" value="1"/>
</dbReference>
<keyword evidence="3" id="KW-0804">Transcription</keyword>
<keyword evidence="2" id="KW-0238">DNA-binding</keyword>
<dbReference type="AlphaFoldDB" id="W6S8W8"/>
<dbReference type="Proteomes" id="UP000019443">
    <property type="component" value="Plasmid pLPU83d"/>
</dbReference>
<dbReference type="GO" id="GO:0003700">
    <property type="term" value="F:DNA-binding transcription factor activity"/>
    <property type="evidence" value="ECO:0007669"/>
    <property type="project" value="InterPro"/>
</dbReference>
<dbReference type="GO" id="GO:0043565">
    <property type="term" value="F:sequence-specific DNA binding"/>
    <property type="evidence" value="ECO:0007669"/>
    <property type="project" value="InterPro"/>
</dbReference>
<gene>
    <name evidence="5" type="ORF">LPU83_pLPU83d_1191</name>
</gene>
<evidence type="ECO:0000313" key="5">
    <source>
        <dbReference type="EMBL" id="CDM62561.1"/>
    </source>
</evidence>
<dbReference type="EMBL" id="HG916855">
    <property type="protein sequence ID" value="CDM62561.1"/>
    <property type="molecule type" value="Genomic_DNA"/>
</dbReference>
<dbReference type="InterPro" id="IPR009057">
    <property type="entry name" value="Homeodomain-like_sf"/>
</dbReference>
<organism evidence="5 6">
    <name type="scientific">Rhizobium favelukesii</name>
    <dbReference type="NCBI Taxonomy" id="348824"/>
    <lineage>
        <taxon>Bacteria</taxon>
        <taxon>Pseudomonadati</taxon>
        <taxon>Pseudomonadota</taxon>
        <taxon>Alphaproteobacteria</taxon>
        <taxon>Hyphomicrobiales</taxon>
        <taxon>Rhizobiaceae</taxon>
        <taxon>Rhizobium/Agrobacterium group</taxon>
        <taxon>Rhizobium</taxon>
    </lineage>
</organism>
<name>W6S8W8_9HYPH</name>
<dbReference type="HOGENOM" id="CLU_000445_88_4_5"/>
<dbReference type="PROSITE" id="PS01124">
    <property type="entry name" value="HTH_ARAC_FAMILY_2"/>
    <property type="match status" value="1"/>
</dbReference>
<keyword evidence="1" id="KW-0805">Transcription regulation</keyword>
<protein>
    <submittedName>
        <fullName evidence="5">AraC family transcriptional regulator</fullName>
    </submittedName>
</protein>
<dbReference type="SUPFAM" id="SSF46689">
    <property type="entry name" value="Homeodomain-like"/>
    <property type="match status" value="2"/>
</dbReference>
<dbReference type="RefSeq" id="WP_024315161.1">
    <property type="nucleotide sequence ID" value="NZ_ATTO01000018.1"/>
</dbReference>
<dbReference type="PROSITE" id="PS00041">
    <property type="entry name" value="HTH_ARAC_FAMILY_1"/>
    <property type="match status" value="1"/>
</dbReference>
<dbReference type="InterPro" id="IPR018060">
    <property type="entry name" value="HTH_AraC"/>
</dbReference>
<dbReference type="InterPro" id="IPR050204">
    <property type="entry name" value="AraC_XylS_family_regulators"/>
</dbReference>
<dbReference type="PATRIC" id="fig|348824.6.peg.6899"/>
<dbReference type="Pfam" id="PF12833">
    <property type="entry name" value="HTH_18"/>
    <property type="match status" value="1"/>
</dbReference>
<dbReference type="InterPro" id="IPR018062">
    <property type="entry name" value="HTH_AraC-typ_CS"/>
</dbReference>
<proteinExistence type="predicted"/>
<evidence type="ECO:0000256" key="1">
    <source>
        <dbReference type="ARBA" id="ARBA00023015"/>
    </source>
</evidence>
<feature type="domain" description="HTH araC/xylS-type" evidence="4">
    <location>
        <begin position="194"/>
        <end position="292"/>
    </location>
</feature>
<dbReference type="KEGG" id="rhl:LPU83_pLPU83d_1191"/>
<keyword evidence="5" id="KW-0614">Plasmid</keyword>
<dbReference type="Gene3D" id="1.10.10.60">
    <property type="entry name" value="Homeodomain-like"/>
    <property type="match status" value="2"/>
</dbReference>
<geneLocation type="plasmid" evidence="5 6">
    <name>pLPU83d</name>
</geneLocation>